<dbReference type="InterPro" id="IPR001296">
    <property type="entry name" value="Glyco_trans_1"/>
</dbReference>
<dbReference type="PANTHER" id="PTHR12526:SF630">
    <property type="entry name" value="GLYCOSYLTRANSFERASE"/>
    <property type="match status" value="1"/>
</dbReference>
<dbReference type="CDD" id="cd03811">
    <property type="entry name" value="GT4_GT28_WabH-like"/>
    <property type="match status" value="1"/>
</dbReference>
<dbReference type="PANTHER" id="PTHR12526">
    <property type="entry name" value="GLYCOSYLTRANSFERASE"/>
    <property type="match status" value="1"/>
</dbReference>
<dbReference type="Pfam" id="PF00534">
    <property type="entry name" value="Glycos_transf_1"/>
    <property type="match status" value="1"/>
</dbReference>
<dbReference type="RefSeq" id="WP_014974062.1">
    <property type="nucleotide sequence ID" value="NZ_CP042374.1"/>
</dbReference>
<dbReference type="SUPFAM" id="SSF53756">
    <property type="entry name" value="UDP-Glycosyltransferase/glycogen phosphorylase"/>
    <property type="match status" value="1"/>
</dbReference>
<accession>A0AAE6IJD3</accession>
<gene>
    <name evidence="2" type="ORF">FGL89_02065</name>
</gene>
<dbReference type="InterPro" id="IPR043149">
    <property type="entry name" value="TagF_N"/>
</dbReference>
<dbReference type="OMA" id="NEVMHEN"/>
<dbReference type="GeneID" id="61186511"/>
<dbReference type="AlphaFoldDB" id="A0AAE6IJD3"/>
<evidence type="ECO:0000259" key="1">
    <source>
        <dbReference type="Pfam" id="PF00534"/>
    </source>
</evidence>
<name>A0AAE6IJD3_LEUCA</name>
<dbReference type="EMBL" id="CP042374">
    <property type="protein sequence ID" value="QEA33013.1"/>
    <property type="molecule type" value="Genomic_DNA"/>
</dbReference>
<organism evidence="2 3">
    <name type="scientific">Leuconostoc carnosum</name>
    <dbReference type="NCBI Taxonomy" id="1252"/>
    <lineage>
        <taxon>Bacteria</taxon>
        <taxon>Bacillati</taxon>
        <taxon>Bacillota</taxon>
        <taxon>Bacilli</taxon>
        <taxon>Lactobacillales</taxon>
        <taxon>Lactobacillaceae</taxon>
        <taxon>Leuconostoc</taxon>
    </lineage>
</organism>
<protein>
    <submittedName>
        <fullName evidence="2">Glycosyltransferase</fullName>
    </submittedName>
</protein>
<reference evidence="2 3" key="1">
    <citation type="submission" date="2019-06" db="EMBL/GenBank/DDBJ databases">
        <title>Genome analyses of bacteria isolated from kimchi.</title>
        <authorList>
            <person name="Lee S."/>
            <person name="Ahn S."/>
            <person name="Roh S."/>
        </authorList>
    </citation>
    <scope>NUCLEOTIDE SEQUENCE [LARGE SCALE GENOMIC DNA]</scope>
    <source>
        <strain evidence="2 3">CBA3620</strain>
    </source>
</reference>
<dbReference type="Proteomes" id="UP000321332">
    <property type="component" value="Chromosome"/>
</dbReference>
<evidence type="ECO:0000313" key="3">
    <source>
        <dbReference type="Proteomes" id="UP000321332"/>
    </source>
</evidence>
<proteinExistence type="predicted"/>
<dbReference type="Gene3D" id="3.40.50.11820">
    <property type="match status" value="1"/>
</dbReference>
<dbReference type="Gene3D" id="3.40.50.2000">
    <property type="entry name" value="Glycogen Phosphorylase B"/>
    <property type="match status" value="2"/>
</dbReference>
<sequence length="820" mass="95018">MNLRKSFRKVVPENVRKAMGGGKNKKNNEVNVHKKTSLSKQEIIEGIPLDLQEKYGEALRQYKQSKNYKERSLSIQLLKQKHLFNNVTIKLRKKGQITTAMLVYIYKALEKSRNTLYVVTDSPEDKLPINYKNIKYVKPNSLDEVEVLMTSKIIITDGELPAYFNRQENQQVINLVNDFVYDLDEIERPIQKEKVRFQRILLHSSKIVVPVGVDYKKIFERFSIKTLYQGEIVTNFNALSEFNNIQNKNSNFFNIPTPWAIKNYVNQDKYKNIVLVDLTSEKTAKLSVDDLKKYIYTIQSKFHESLVLCRISARYFDYFYKNKGLRDYIIGAQRNIEPFMDQVSVVVSDSVEQLAQFNSSDTYQLTDNYLINFVEKVDYPEKVDQKYFDNKISILLYSGGMFNNGITSSILNLSNKIDYSKYSLTIIEKGTFDSSASENVKKLSTNVNLIQRWGIGAFDDFEQFIHDEINKGSGFQSWMNADKVFEMYQHELKRFLGTDSFDYSIDFGGYTSYYASMILAVNAQQKTIFLHNDMWKDSQRLIDGKYPNRATLLRVFTLYKFFDKLASVSNEVMHENIINLEQFALENKFVTVKNLINEEDIHHKLLTHTISEFEMNKQKYYLDFSDKLISASGVVLHDEIKIAPDDKKFTFIMAGRLSPEKAHKKMMDALRRVLNDGYTDVEVLILGDGPLKDNLIQYRDSYQLQHHVKFVGQVGNPYWYFKNSDSFLMTSDHEGQPMVLLEASVVGMPILATDIPGNRSVLSKTEGGVLVNNNVISLYEGMKKFIDNRHELAISSIDAVKYNKQTMDLFEQTVLPLEDK</sequence>
<feature type="domain" description="Glycosyl transferase family 1" evidence="1">
    <location>
        <begin position="641"/>
        <end position="791"/>
    </location>
</feature>
<evidence type="ECO:0000313" key="2">
    <source>
        <dbReference type="EMBL" id="QEA33013.1"/>
    </source>
</evidence>
<dbReference type="GO" id="GO:0016757">
    <property type="term" value="F:glycosyltransferase activity"/>
    <property type="evidence" value="ECO:0007669"/>
    <property type="project" value="InterPro"/>
</dbReference>